<reference evidence="16" key="1">
    <citation type="submission" date="2021-11" db="EMBL/GenBank/DDBJ databases">
        <authorList>
            <consortium name="Genoscope - CEA"/>
            <person name="William W."/>
        </authorList>
    </citation>
    <scope>NUCLEOTIDE SEQUENCE</scope>
</reference>
<protein>
    <recommendedName>
        <fullName evidence="15">Phospholipid/glycerol acyltransferase domain-containing protein</fullName>
    </recommendedName>
</protein>
<dbReference type="InterPro" id="IPR045252">
    <property type="entry name" value="LPCAT1-like"/>
</dbReference>
<dbReference type="CDD" id="cd07991">
    <property type="entry name" value="LPLAT_LPCAT1-like"/>
    <property type="match status" value="1"/>
</dbReference>
<keyword evidence="4" id="KW-0444">Lipid biosynthesis</keyword>
<keyword evidence="8" id="KW-0443">Lipid metabolism</keyword>
<keyword evidence="9 14" id="KW-0472">Membrane</keyword>
<dbReference type="GO" id="GO:0008374">
    <property type="term" value="F:O-acyltransferase activity"/>
    <property type="evidence" value="ECO:0007669"/>
    <property type="project" value="InterPro"/>
</dbReference>
<evidence type="ECO:0000256" key="11">
    <source>
        <dbReference type="ARBA" id="ARBA00023264"/>
    </source>
</evidence>
<evidence type="ECO:0000256" key="8">
    <source>
        <dbReference type="ARBA" id="ARBA00023098"/>
    </source>
</evidence>
<evidence type="ECO:0000256" key="4">
    <source>
        <dbReference type="ARBA" id="ARBA00022516"/>
    </source>
</evidence>
<comment type="subcellular location">
    <subcellularLocation>
        <location evidence="1">Membrane</location>
    </subcellularLocation>
</comment>
<keyword evidence="6 14" id="KW-0812">Transmembrane</keyword>
<dbReference type="Proteomes" id="UP000789595">
    <property type="component" value="Unassembled WGS sequence"/>
</dbReference>
<evidence type="ECO:0000256" key="10">
    <source>
        <dbReference type="ARBA" id="ARBA00023209"/>
    </source>
</evidence>
<comment type="similarity">
    <text evidence="3">Belongs to the 1-acyl-sn-glycerol-3-phosphate acyltransferase family.</text>
</comment>
<evidence type="ECO:0000256" key="7">
    <source>
        <dbReference type="ARBA" id="ARBA00022989"/>
    </source>
</evidence>
<sequence length="412" mass="45151">MPMPVGAAPSRAAASAPTKTREEVLEAVKSGAFPLKDNERDSLRNRSTPLCGTPLRSLYTLLILPLALTRIVLFIVVFTSTGCTAALAACLPARSCGRRCLLAIAMRGIRAGLFCLGYHYIQQTGKPSPEAKIICSNHVSFVETFYLTSILTPCGMAEIETASIPMVASVLRALEFVLVDKSSSESRAKAGQDMTSKLSEKDAPQFLVFAEGQTSDGRQVLAFKDGAFRLGHTVQPVAVRYHRSSYDPTNDPSNMVWHFIRATFDLHHGMEVEFLDVTSKEADETPSDFAGRVRGSIAECLQVLLSNHSHDDQRLQRRCRKLYKRPPDDLAWAMPETRTCKLLLGLDLDGCTDAARAYVSRVEASQLEVKDVDAYRKALDVSEADAAALWASREGPLAYREFLVSSALGRCA</sequence>
<dbReference type="GO" id="GO:0016020">
    <property type="term" value="C:membrane"/>
    <property type="evidence" value="ECO:0007669"/>
    <property type="project" value="UniProtKB-SubCell"/>
</dbReference>
<dbReference type="PANTHER" id="PTHR23063:SF52">
    <property type="entry name" value="LYSOPHOSPHATIDYLCHOLINE ACYLTRANSFERASE"/>
    <property type="match status" value="1"/>
</dbReference>
<dbReference type="AlphaFoldDB" id="A0A8J2SHQ5"/>
<evidence type="ECO:0000256" key="14">
    <source>
        <dbReference type="SAM" id="Phobius"/>
    </source>
</evidence>
<feature type="region of interest" description="Disordered" evidence="13">
    <location>
        <begin position="1"/>
        <end position="20"/>
    </location>
</feature>
<dbReference type="Pfam" id="PF01553">
    <property type="entry name" value="Acyltransferase"/>
    <property type="match status" value="1"/>
</dbReference>
<evidence type="ECO:0000259" key="15">
    <source>
        <dbReference type="SMART" id="SM00563"/>
    </source>
</evidence>
<proteinExistence type="inferred from homology"/>
<keyword evidence="5" id="KW-0808">Transferase</keyword>
<dbReference type="InterPro" id="IPR002123">
    <property type="entry name" value="Plipid/glycerol_acylTrfase"/>
</dbReference>
<evidence type="ECO:0000256" key="6">
    <source>
        <dbReference type="ARBA" id="ARBA00022692"/>
    </source>
</evidence>
<feature type="transmembrane region" description="Helical" evidence="14">
    <location>
        <begin position="62"/>
        <end position="88"/>
    </location>
</feature>
<dbReference type="PANTHER" id="PTHR23063">
    <property type="entry name" value="PHOSPHOLIPID ACYLTRANSFERASE"/>
    <property type="match status" value="1"/>
</dbReference>
<evidence type="ECO:0000256" key="5">
    <source>
        <dbReference type="ARBA" id="ARBA00022679"/>
    </source>
</evidence>
<dbReference type="SUPFAM" id="SSF69593">
    <property type="entry name" value="Glycerol-3-phosphate (1)-acyltransferase"/>
    <property type="match status" value="1"/>
</dbReference>
<dbReference type="SMART" id="SM00563">
    <property type="entry name" value="PlsC"/>
    <property type="match status" value="1"/>
</dbReference>
<comment type="caution">
    <text evidence="16">The sequence shown here is derived from an EMBL/GenBank/DDBJ whole genome shotgun (WGS) entry which is preliminary data.</text>
</comment>
<feature type="domain" description="Phospholipid/glycerol acyltransferase" evidence="15">
    <location>
        <begin position="132"/>
        <end position="242"/>
    </location>
</feature>
<evidence type="ECO:0000256" key="13">
    <source>
        <dbReference type="SAM" id="MobiDB-lite"/>
    </source>
</evidence>
<evidence type="ECO:0000256" key="12">
    <source>
        <dbReference type="ARBA" id="ARBA00023315"/>
    </source>
</evidence>
<evidence type="ECO:0000313" key="16">
    <source>
        <dbReference type="EMBL" id="CAH0372065.1"/>
    </source>
</evidence>
<keyword evidence="17" id="KW-1185">Reference proteome</keyword>
<evidence type="ECO:0000313" key="17">
    <source>
        <dbReference type="Proteomes" id="UP000789595"/>
    </source>
</evidence>
<organism evidence="16 17">
    <name type="scientific">Pelagomonas calceolata</name>
    <dbReference type="NCBI Taxonomy" id="35677"/>
    <lineage>
        <taxon>Eukaryota</taxon>
        <taxon>Sar</taxon>
        <taxon>Stramenopiles</taxon>
        <taxon>Ochrophyta</taxon>
        <taxon>Pelagophyceae</taxon>
        <taxon>Pelagomonadales</taxon>
        <taxon>Pelagomonadaceae</taxon>
        <taxon>Pelagomonas</taxon>
    </lineage>
</organism>
<keyword evidence="12" id="KW-0012">Acyltransferase</keyword>
<dbReference type="EMBL" id="CAKKNE010000003">
    <property type="protein sequence ID" value="CAH0372065.1"/>
    <property type="molecule type" value="Genomic_DNA"/>
</dbReference>
<name>A0A8J2SHQ5_9STRA</name>
<keyword evidence="10" id="KW-0594">Phospholipid biosynthesis</keyword>
<keyword evidence="11" id="KW-1208">Phospholipid metabolism</keyword>
<comment type="pathway">
    <text evidence="2">Lipid metabolism.</text>
</comment>
<feature type="compositionally biased region" description="Low complexity" evidence="13">
    <location>
        <begin position="7"/>
        <end position="17"/>
    </location>
</feature>
<dbReference type="GO" id="GO:0008654">
    <property type="term" value="P:phospholipid biosynthetic process"/>
    <property type="evidence" value="ECO:0007669"/>
    <property type="project" value="UniProtKB-KW"/>
</dbReference>
<evidence type="ECO:0000256" key="1">
    <source>
        <dbReference type="ARBA" id="ARBA00004370"/>
    </source>
</evidence>
<evidence type="ECO:0000256" key="9">
    <source>
        <dbReference type="ARBA" id="ARBA00023136"/>
    </source>
</evidence>
<evidence type="ECO:0000256" key="3">
    <source>
        <dbReference type="ARBA" id="ARBA00008655"/>
    </source>
</evidence>
<keyword evidence="7 14" id="KW-1133">Transmembrane helix</keyword>
<evidence type="ECO:0000256" key="2">
    <source>
        <dbReference type="ARBA" id="ARBA00005189"/>
    </source>
</evidence>
<accession>A0A8J2SHQ5</accession>
<feature type="transmembrane region" description="Helical" evidence="14">
    <location>
        <begin position="100"/>
        <end position="121"/>
    </location>
</feature>
<dbReference type="OrthoDB" id="272512at2759"/>
<gene>
    <name evidence="16" type="ORF">PECAL_3P20400</name>
</gene>